<comment type="caution">
    <text evidence="2">The sequence shown here is derived from an EMBL/GenBank/DDBJ whole genome shotgun (WGS) entry which is preliminary data.</text>
</comment>
<dbReference type="PANTHER" id="PTHR15410:SF2">
    <property type="entry name" value="HIRA-INTERACTING PROTEIN 3"/>
    <property type="match status" value="1"/>
</dbReference>
<feature type="region of interest" description="Disordered" evidence="1">
    <location>
        <begin position="110"/>
        <end position="382"/>
    </location>
</feature>
<feature type="region of interest" description="Disordered" evidence="1">
    <location>
        <begin position="460"/>
        <end position="490"/>
    </location>
</feature>
<feature type="compositionally biased region" description="Basic and acidic residues" evidence="1">
    <location>
        <begin position="151"/>
        <end position="161"/>
    </location>
</feature>
<dbReference type="Proteomes" id="UP000655588">
    <property type="component" value="Unassembled WGS sequence"/>
</dbReference>
<gene>
    <name evidence="2" type="ORF">E2986_02909</name>
</gene>
<feature type="compositionally biased region" description="Basic residues" evidence="1">
    <location>
        <begin position="255"/>
        <end position="265"/>
    </location>
</feature>
<dbReference type="AlphaFoldDB" id="A0A833RJL0"/>
<sequence length="505" mass="56750">MIESDQSDKDTRDEMPLEDSDNSMDTNEHKQKRLREETSEDEKSDLPSKKLCTSIDETIFENNLEANGVAKKIKENTKDTDVDNKKDKVKSVSDESTKELCVEVSDVKNNETSINNDVAMEKKDEPNILTDGKQQGSTRMESISDLNVENAIERKTEAKEEEKEEAEADNVKSKKKDKKSQIEDAEVVEGLELSVECASDKESSSSSESESGKDKKLKSKTIIIKAKPNDSELDVSSSEADKSDSQDTPEIKPKQIAKKEKKRSRTSFSKTKNTDSEENDDVSDEDYSPKTKKKLKKTVANKKSTKSVTESKKGRGRGRKKNQVEDMDGEDENSNITEDLKSEENISDLKSVKSKSENESDSEDNSTDEKSNVSLPRTENDKKIQVLKKYIRLAGIHVKSYNDLWAGCKSNAAKVRCLKELLAKNGINGRPSIEKCKKARERNESLKDVAELNTSNIISEGRVTRAQRNKDSNKDSSKQPETPTKYREARSTFKRVLTVVDSDSE</sequence>
<evidence type="ECO:0000256" key="1">
    <source>
        <dbReference type="SAM" id="MobiDB-lite"/>
    </source>
</evidence>
<evidence type="ECO:0008006" key="4">
    <source>
        <dbReference type="Google" id="ProtNLM"/>
    </source>
</evidence>
<dbReference type="GO" id="GO:0005634">
    <property type="term" value="C:nucleus"/>
    <property type="evidence" value="ECO:0007669"/>
    <property type="project" value="TreeGrafter"/>
</dbReference>
<feature type="region of interest" description="Disordered" evidence="1">
    <location>
        <begin position="74"/>
        <end position="98"/>
    </location>
</feature>
<feature type="compositionally biased region" description="Polar residues" evidence="1">
    <location>
        <begin position="132"/>
        <end position="147"/>
    </location>
</feature>
<name>A0A833RJL0_9HYME</name>
<feature type="region of interest" description="Disordered" evidence="1">
    <location>
        <begin position="1"/>
        <end position="50"/>
    </location>
</feature>
<dbReference type="InterPro" id="IPR037647">
    <property type="entry name" value="HIRIP3"/>
</dbReference>
<accession>A0A833RJL0</accession>
<feature type="compositionally biased region" description="Basic residues" evidence="1">
    <location>
        <begin position="290"/>
        <end position="305"/>
    </location>
</feature>
<dbReference type="PANTHER" id="PTHR15410">
    <property type="entry name" value="HIRA-INTERACTING PROTEIN 3"/>
    <property type="match status" value="1"/>
</dbReference>
<feature type="compositionally biased region" description="Acidic residues" evidence="1">
    <location>
        <begin position="276"/>
        <end position="286"/>
    </location>
</feature>
<protein>
    <recommendedName>
        <fullName evidence="4">HIRA-interacting protein 3</fullName>
    </recommendedName>
</protein>
<evidence type="ECO:0000313" key="3">
    <source>
        <dbReference type="Proteomes" id="UP000655588"/>
    </source>
</evidence>
<proteinExistence type="predicted"/>
<keyword evidence="3" id="KW-1185">Reference proteome</keyword>
<feature type="compositionally biased region" description="Basic and acidic residues" evidence="1">
    <location>
        <begin position="26"/>
        <end position="37"/>
    </location>
</feature>
<evidence type="ECO:0000313" key="2">
    <source>
        <dbReference type="EMBL" id="KAF3419948.1"/>
    </source>
</evidence>
<feature type="compositionally biased region" description="Basic and acidic residues" evidence="1">
    <location>
        <begin position="468"/>
        <end position="490"/>
    </location>
</feature>
<feature type="compositionally biased region" description="Basic and acidic residues" evidence="1">
    <location>
        <begin position="1"/>
        <end position="15"/>
    </location>
</feature>
<reference evidence="2" key="1">
    <citation type="submission" date="2019-11" db="EMBL/GenBank/DDBJ databases">
        <title>The nuclear and mitochondrial genomes of Frieseomelitta varia - a highly eusocial stingless bee (Meliponini) with a permanently sterile worker caste.</title>
        <authorList>
            <person name="Freitas F.C.P."/>
            <person name="Lourenco A.P."/>
            <person name="Nunes F.M.F."/>
            <person name="Paschoal A.R."/>
            <person name="Abreu F.C.P."/>
            <person name="Barbin F.O."/>
            <person name="Bataglia L."/>
            <person name="Cardoso-Junior C.A.M."/>
            <person name="Cervoni M.S."/>
            <person name="Silva S.R."/>
            <person name="Dalarmi F."/>
            <person name="Del Lama M.A."/>
            <person name="Depintor T.S."/>
            <person name="Ferreira K.M."/>
            <person name="Goria P.S."/>
            <person name="Jaskot M.C."/>
            <person name="Lago D.C."/>
            <person name="Luna-Lucena D."/>
            <person name="Moda L.M."/>
            <person name="Nascimento L."/>
            <person name="Pedrino M."/>
            <person name="Rabico F.O."/>
            <person name="Sanches F.C."/>
            <person name="Santos D.E."/>
            <person name="Santos C.G."/>
            <person name="Vieira J."/>
            <person name="Lopes T.F."/>
            <person name="Barchuk A.R."/>
            <person name="Hartfelder K."/>
            <person name="Simoes Z.L.P."/>
            <person name="Bitondi M.M.G."/>
            <person name="Pinheiro D.G."/>
        </authorList>
    </citation>
    <scope>NUCLEOTIDE SEQUENCE</scope>
    <source>
        <strain evidence="2">USP_RPSP 00005682</strain>
        <tissue evidence="2">Whole individual</tissue>
    </source>
</reference>
<dbReference type="EMBL" id="WNWW01001022">
    <property type="protein sequence ID" value="KAF3419948.1"/>
    <property type="molecule type" value="Genomic_DNA"/>
</dbReference>
<feature type="compositionally biased region" description="Basic and acidic residues" evidence="1">
    <location>
        <begin position="239"/>
        <end position="253"/>
    </location>
</feature>
<organism evidence="2 3">
    <name type="scientific">Frieseomelitta varia</name>
    <dbReference type="NCBI Taxonomy" id="561572"/>
    <lineage>
        <taxon>Eukaryota</taxon>
        <taxon>Metazoa</taxon>
        <taxon>Ecdysozoa</taxon>
        <taxon>Arthropoda</taxon>
        <taxon>Hexapoda</taxon>
        <taxon>Insecta</taxon>
        <taxon>Pterygota</taxon>
        <taxon>Neoptera</taxon>
        <taxon>Endopterygota</taxon>
        <taxon>Hymenoptera</taxon>
        <taxon>Apocrita</taxon>
        <taxon>Aculeata</taxon>
        <taxon>Apoidea</taxon>
        <taxon>Anthophila</taxon>
        <taxon>Apidae</taxon>
        <taxon>Frieseomelitta</taxon>
    </lineage>
</organism>